<evidence type="ECO:0000256" key="4">
    <source>
        <dbReference type="ARBA" id="ARBA00022989"/>
    </source>
</evidence>
<organism evidence="9 10">
    <name type="scientific">Cystoisospora suis</name>
    <dbReference type="NCBI Taxonomy" id="483139"/>
    <lineage>
        <taxon>Eukaryota</taxon>
        <taxon>Sar</taxon>
        <taxon>Alveolata</taxon>
        <taxon>Apicomplexa</taxon>
        <taxon>Conoidasida</taxon>
        <taxon>Coccidia</taxon>
        <taxon>Eucoccidiorida</taxon>
        <taxon>Eimeriorina</taxon>
        <taxon>Sarcocystidae</taxon>
        <taxon>Cystoisospora</taxon>
    </lineage>
</organism>
<keyword evidence="2 7" id="KW-0808">Transferase</keyword>
<keyword evidence="6 7" id="KW-0012">Acyltransferase</keyword>
<dbReference type="VEuPathDB" id="ToxoDB:CSUI_009065"/>
<comment type="subcellular location">
    <subcellularLocation>
        <location evidence="1">Membrane</location>
        <topology evidence="1">Multi-pass membrane protein</topology>
    </subcellularLocation>
</comment>
<dbReference type="EMBL" id="MIGC01005256">
    <property type="protein sequence ID" value="PHJ17116.1"/>
    <property type="molecule type" value="Genomic_DNA"/>
</dbReference>
<dbReference type="OrthoDB" id="9909019at2759"/>
<feature type="transmembrane region" description="Helical" evidence="7">
    <location>
        <begin position="23"/>
        <end position="43"/>
    </location>
</feature>
<evidence type="ECO:0000256" key="5">
    <source>
        <dbReference type="ARBA" id="ARBA00023136"/>
    </source>
</evidence>
<reference evidence="9 10" key="1">
    <citation type="journal article" date="2017" name="Int. J. Parasitol.">
        <title>The genome of the protozoan parasite Cystoisospora suis and a reverse vaccinology approach to identify vaccine candidates.</title>
        <authorList>
            <person name="Palmieri N."/>
            <person name="Shrestha A."/>
            <person name="Ruttkowski B."/>
            <person name="Beck T."/>
            <person name="Vogl C."/>
            <person name="Tomley F."/>
            <person name="Blake D.P."/>
            <person name="Joachim A."/>
        </authorList>
    </citation>
    <scope>NUCLEOTIDE SEQUENCE [LARGE SCALE GENOMIC DNA]</scope>
    <source>
        <strain evidence="9 10">Wien I</strain>
    </source>
</reference>
<evidence type="ECO:0000259" key="8">
    <source>
        <dbReference type="Pfam" id="PF01529"/>
    </source>
</evidence>
<evidence type="ECO:0000256" key="3">
    <source>
        <dbReference type="ARBA" id="ARBA00022692"/>
    </source>
</evidence>
<name>A0A2C6KL65_9APIC</name>
<dbReference type="InterPro" id="IPR039859">
    <property type="entry name" value="PFA4/ZDH16/20/ERF2-like"/>
</dbReference>
<dbReference type="InterPro" id="IPR001594">
    <property type="entry name" value="Palmitoyltrfase_DHHC"/>
</dbReference>
<comment type="similarity">
    <text evidence="7">Belongs to the DHHC palmitoyltransferase family.</text>
</comment>
<accession>A0A2C6KL65</accession>
<feature type="domain" description="Palmitoyltransferase DHHC" evidence="8">
    <location>
        <begin position="1"/>
        <end position="121"/>
    </location>
</feature>
<keyword evidence="4 7" id="KW-1133">Transmembrane helix</keyword>
<dbReference type="GeneID" id="94432395"/>
<sequence length="181" mass="20901">MDHHCPWINNCVGFYNRRYFIQLLLYALLSLFFVFIHGFYFIFMESIRSTQPVANRFGGGGSSPHTHSEYDPSEGSALTVLKYVYVCLMLFFSMVLIFALIPFSRFHLNLVLRNSTTIENMDVANRDRNRYDLGVSRNIEQVFGPNPCCWLAPVHASANRPVGDGVRWNMHYMVANDMDQV</sequence>
<evidence type="ECO:0000313" key="10">
    <source>
        <dbReference type="Proteomes" id="UP000221165"/>
    </source>
</evidence>
<dbReference type="PROSITE" id="PS50216">
    <property type="entry name" value="DHHC"/>
    <property type="match status" value="1"/>
</dbReference>
<dbReference type="PANTHER" id="PTHR12246">
    <property type="entry name" value="PALMITOYLTRANSFERASE ZDHHC16"/>
    <property type="match status" value="1"/>
</dbReference>
<evidence type="ECO:0000256" key="6">
    <source>
        <dbReference type="ARBA" id="ARBA00023315"/>
    </source>
</evidence>
<comment type="caution">
    <text evidence="9">The sequence shown here is derived from an EMBL/GenBank/DDBJ whole genome shotgun (WGS) entry which is preliminary data.</text>
</comment>
<comment type="domain">
    <text evidence="7">The DHHC domain is required for palmitoyltransferase activity.</text>
</comment>
<protein>
    <recommendedName>
        <fullName evidence="7">Palmitoyltransferase</fullName>
        <ecNumber evidence="7">2.3.1.225</ecNumber>
    </recommendedName>
</protein>
<dbReference type="GO" id="GO:0016020">
    <property type="term" value="C:membrane"/>
    <property type="evidence" value="ECO:0007669"/>
    <property type="project" value="UniProtKB-SubCell"/>
</dbReference>
<proteinExistence type="inferred from homology"/>
<keyword evidence="5 7" id="KW-0472">Membrane</keyword>
<evidence type="ECO:0000256" key="1">
    <source>
        <dbReference type="ARBA" id="ARBA00004141"/>
    </source>
</evidence>
<dbReference type="GO" id="GO:0019706">
    <property type="term" value="F:protein-cysteine S-palmitoyltransferase activity"/>
    <property type="evidence" value="ECO:0007669"/>
    <property type="project" value="UniProtKB-EC"/>
</dbReference>
<feature type="transmembrane region" description="Helical" evidence="7">
    <location>
        <begin position="83"/>
        <end position="103"/>
    </location>
</feature>
<keyword evidence="10" id="KW-1185">Reference proteome</keyword>
<dbReference type="AlphaFoldDB" id="A0A2C6KL65"/>
<dbReference type="Proteomes" id="UP000221165">
    <property type="component" value="Unassembled WGS sequence"/>
</dbReference>
<evidence type="ECO:0000313" key="9">
    <source>
        <dbReference type="EMBL" id="PHJ17116.1"/>
    </source>
</evidence>
<evidence type="ECO:0000256" key="7">
    <source>
        <dbReference type="RuleBase" id="RU079119"/>
    </source>
</evidence>
<dbReference type="Pfam" id="PF01529">
    <property type="entry name" value="DHHC"/>
    <property type="match status" value="1"/>
</dbReference>
<keyword evidence="3 7" id="KW-0812">Transmembrane</keyword>
<evidence type="ECO:0000256" key="2">
    <source>
        <dbReference type="ARBA" id="ARBA00022679"/>
    </source>
</evidence>
<gene>
    <name evidence="9" type="ORF">CSUI_009065</name>
</gene>
<dbReference type="RefSeq" id="XP_067918841.1">
    <property type="nucleotide sequence ID" value="XM_068069184.1"/>
</dbReference>
<comment type="catalytic activity">
    <reaction evidence="7">
        <text>L-cysteinyl-[protein] + hexadecanoyl-CoA = S-hexadecanoyl-L-cysteinyl-[protein] + CoA</text>
        <dbReference type="Rhea" id="RHEA:36683"/>
        <dbReference type="Rhea" id="RHEA-COMP:10131"/>
        <dbReference type="Rhea" id="RHEA-COMP:11032"/>
        <dbReference type="ChEBI" id="CHEBI:29950"/>
        <dbReference type="ChEBI" id="CHEBI:57287"/>
        <dbReference type="ChEBI" id="CHEBI:57379"/>
        <dbReference type="ChEBI" id="CHEBI:74151"/>
        <dbReference type="EC" id="2.3.1.225"/>
    </reaction>
</comment>
<dbReference type="EC" id="2.3.1.225" evidence="7"/>